<dbReference type="GO" id="GO:0004417">
    <property type="term" value="F:hydroxyethylthiazole kinase activity"/>
    <property type="evidence" value="ECO:0007669"/>
    <property type="project" value="UniProtKB-UniRule"/>
</dbReference>
<evidence type="ECO:0000256" key="6">
    <source>
        <dbReference type="ARBA" id="ARBA00022741"/>
    </source>
</evidence>
<evidence type="ECO:0000256" key="3">
    <source>
        <dbReference type="ARBA" id="ARBA00004868"/>
    </source>
</evidence>
<dbReference type="EMBL" id="QQTP01000036">
    <property type="protein sequence ID" value="RDJ19627.1"/>
    <property type="molecule type" value="Genomic_DNA"/>
</dbReference>
<dbReference type="Gene3D" id="3.40.1190.20">
    <property type="match status" value="1"/>
</dbReference>
<feature type="binding site" evidence="11">
    <location>
        <position position="175"/>
    </location>
    <ligand>
        <name>substrate</name>
    </ligand>
</feature>
<dbReference type="UniPathway" id="UPA00060">
    <property type="reaction ID" value="UER00139"/>
</dbReference>
<sequence>MAGCLDASSVAAVLARMAETRPRVHCLTNTVAQNVTANMLLAFGAIPSMAVHVDEVAGFAQGAGAILINLGTISAEGELAIPKLLEAARDHHKPLVLDPVFVELSPLRRHIAREVLRLPDVVVRGNATEMAALASELDAAERVTRVTTGKVDHIEGKRGALAIAHGHPLMTKVTGLGCASSALVAACCAVETDPVIAAGAALTAFGIAGEIAAAKSAGPGSFAVNLIDALASLDEALLRRHMGERA</sequence>
<evidence type="ECO:0000256" key="11">
    <source>
        <dbReference type="HAMAP-Rule" id="MF_00228"/>
    </source>
</evidence>
<name>A0A370KXC1_9HYPH</name>
<dbReference type="Pfam" id="PF02110">
    <property type="entry name" value="HK"/>
    <property type="match status" value="2"/>
</dbReference>
<dbReference type="PRINTS" id="PR01099">
    <property type="entry name" value="HYETHTZKNASE"/>
</dbReference>
<comment type="similarity">
    <text evidence="11">Belongs to the Thz kinase family.</text>
</comment>
<evidence type="ECO:0000313" key="12">
    <source>
        <dbReference type="EMBL" id="RDJ19627.1"/>
    </source>
</evidence>
<dbReference type="OrthoDB" id="8909021at2"/>
<evidence type="ECO:0000256" key="2">
    <source>
        <dbReference type="ARBA" id="ARBA00001946"/>
    </source>
</evidence>
<dbReference type="GO" id="GO:0000287">
    <property type="term" value="F:magnesium ion binding"/>
    <property type="evidence" value="ECO:0007669"/>
    <property type="project" value="UniProtKB-UniRule"/>
</dbReference>
<keyword evidence="9 11" id="KW-0460">Magnesium</keyword>
<dbReference type="GO" id="GO:0009228">
    <property type="term" value="P:thiamine biosynthetic process"/>
    <property type="evidence" value="ECO:0007669"/>
    <property type="project" value="UniProtKB-KW"/>
</dbReference>
<dbReference type="SUPFAM" id="SSF53613">
    <property type="entry name" value="Ribokinase-like"/>
    <property type="match status" value="1"/>
</dbReference>
<keyword evidence="7 11" id="KW-0418">Kinase</keyword>
<protein>
    <recommendedName>
        <fullName evidence="11">Hydroxyethylthiazole kinase</fullName>
        <ecNumber evidence="11">2.7.1.50</ecNumber>
    </recommendedName>
    <alternativeName>
        <fullName evidence="11">4-methyl-5-beta-hydroxyethylthiazole kinase</fullName>
        <shortName evidence="11">TH kinase</shortName>
        <shortName evidence="11">Thz kinase</shortName>
    </alternativeName>
</protein>
<accession>A0A370KXC1</accession>
<keyword evidence="8 11" id="KW-0067">ATP-binding</keyword>
<organism evidence="12 13">
    <name type="scientific">Bosea caraganae</name>
    <dbReference type="NCBI Taxonomy" id="2763117"/>
    <lineage>
        <taxon>Bacteria</taxon>
        <taxon>Pseudomonadati</taxon>
        <taxon>Pseudomonadota</taxon>
        <taxon>Alphaproteobacteria</taxon>
        <taxon>Hyphomicrobiales</taxon>
        <taxon>Boseaceae</taxon>
        <taxon>Bosea</taxon>
    </lineage>
</organism>
<reference evidence="13" key="1">
    <citation type="submission" date="2018-07" db="EMBL/GenBank/DDBJ databases">
        <authorList>
            <person name="Safronova V.I."/>
            <person name="Chirak E.R."/>
            <person name="Sazanova A.L."/>
        </authorList>
    </citation>
    <scope>NUCLEOTIDE SEQUENCE [LARGE SCALE GENOMIC DNA]</scope>
    <source>
        <strain evidence="13">RCAM04685</strain>
    </source>
</reference>
<feature type="binding site" evidence="11">
    <location>
        <position position="124"/>
    </location>
    <ligand>
        <name>ATP</name>
        <dbReference type="ChEBI" id="CHEBI:30616"/>
    </ligand>
</feature>
<evidence type="ECO:0000256" key="8">
    <source>
        <dbReference type="ARBA" id="ARBA00022840"/>
    </source>
</evidence>
<dbReference type="Proteomes" id="UP000255207">
    <property type="component" value="Unassembled WGS sequence"/>
</dbReference>
<comment type="caution">
    <text evidence="12">The sequence shown here is derived from an EMBL/GenBank/DDBJ whole genome shotgun (WGS) entry which is preliminary data.</text>
</comment>
<dbReference type="InterPro" id="IPR029056">
    <property type="entry name" value="Ribokinase-like"/>
</dbReference>
<comment type="pathway">
    <text evidence="3 11">Cofactor biosynthesis; thiamine diphosphate biosynthesis; 4-methyl-5-(2-phosphoethyl)-thiazole from 5-(2-hydroxyethyl)-4-methylthiazole: step 1/1.</text>
</comment>
<feature type="binding site" evidence="11">
    <location>
        <position position="148"/>
    </location>
    <ligand>
        <name>ATP</name>
        <dbReference type="ChEBI" id="CHEBI:30616"/>
    </ligand>
</feature>
<keyword evidence="5 11" id="KW-0479">Metal-binding</keyword>
<evidence type="ECO:0000256" key="1">
    <source>
        <dbReference type="ARBA" id="ARBA00001771"/>
    </source>
</evidence>
<dbReference type="CDD" id="cd01170">
    <property type="entry name" value="THZ_kinase"/>
    <property type="match status" value="1"/>
</dbReference>
<evidence type="ECO:0000256" key="10">
    <source>
        <dbReference type="ARBA" id="ARBA00022977"/>
    </source>
</evidence>
<evidence type="ECO:0000256" key="5">
    <source>
        <dbReference type="ARBA" id="ARBA00022723"/>
    </source>
</evidence>
<comment type="cofactor">
    <cofactor evidence="2 11">
        <name>Mg(2+)</name>
        <dbReference type="ChEBI" id="CHEBI:18420"/>
    </cofactor>
</comment>
<keyword evidence="10 11" id="KW-0784">Thiamine biosynthesis</keyword>
<evidence type="ECO:0000313" key="13">
    <source>
        <dbReference type="Proteomes" id="UP000255207"/>
    </source>
</evidence>
<evidence type="ECO:0000256" key="4">
    <source>
        <dbReference type="ARBA" id="ARBA00022679"/>
    </source>
</evidence>
<comment type="function">
    <text evidence="11">Catalyzes the phosphorylation of the hydroxyl group of 4-methyl-5-beta-hydroxyethylthiazole (THZ).</text>
</comment>
<dbReference type="InterPro" id="IPR000417">
    <property type="entry name" value="Hyethyz_kinase"/>
</dbReference>
<dbReference type="GO" id="GO:0005524">
    <property type="term" value="F:ATP binding"/>
    <property type="evidence" value="ECO:0007669"/>
    <property type="project" value="UniProtKB-UniRule"/>
</dbReference>
<dbReference type="GO" id="GO:0009229">
    <property type="term" value="P:thiamine diphosphate biosynthetic process"/>
    <property type="evidence" value="ECO:0007669"/>
    <property type="project" value="UniProtKB-UniRule"/>
</dbReference>
<proteinExistence type="inferred from homology"/>
<dbReference type="PIRSF" id="PIRSF000513">
    <property type="entry name" value="Thz_kinase"/>
    <property type="match status" value="1"/>
</dbReference>
<comment type="catalytic activity">
    <reaction evidence="1 11">
        <text>5-(2-hydroxyethyl)-4-methylthiazole + ATP = 4-methyl-5-(2-phosphooxyethyl)-thiazole + ADP + H(+)</text>
        <dbReference type="Rhea" id="RHEA:24212"/>
        <dbReference type="ChEBI" id="CHEBI:15378"/>
        <dbReference type="ChEBI" id="CHEBI:17957"/>
        <dbReference type="ChEBI" id="CHEBI:30616"/>
        <dbReference type="ChEBI" id="CHEBI:58296"/>
        <dbReference type="ChEBI" id="CHEBI:456216"/>
        <dbReference type="EC" id="2.7.1.50"/>
    </reaction>
</comment>
<keyword evidence="4 11" id="KW-0808">Transferase</keyword>
<dbReference type="EC" id="2.7.1.50" evidence="11"/>
<dbReference type="HAMAP" id="MF_00228">
    <property type="entry name" value="Thz_kinase"/>
    <property type="match status" value="1"/>
</dbReference>
<evidence type="ECO:0000256" key="7">
    <source>
        <dbReference type="ARBA" id="ARBA00022777"/>
    </source>
</evidence>
<dbReference type="RefSeq" id="WP_114832867.1">
    <property type="nucleotide sequence ID" value="NZ_QQTO01000040.1"/>
</dbReference>
<evidence type="ECO:0000256" key="9">
    <source>
        <dbReference type="ARBA" id="ARBA00022842"/>
    </source>
</evidence>
<keyword evidence="6 11" id="KW-0547">Nucleotide-binding</keyword>
<keyword evidence="13" id="KW-1185">Reference proteome</keyword>
<feature type="binding site" evidence="11">
    <location>
        <position position="49"/>
    </location>
    <ligand>
        <name>substrate</name>
    </ligand>
</feature>
<dbReference type="AlphaFoldDB" id="A0A370KXC1"/>
<gene>
    <name evidence="11" type="primary">thiM</name>
    <name evidence="12" type="ORF">DWE98_28830</name>
</gene>